<dbReference type="InParanoid" id="M1D2X8"/>
<feature type="signal peptide" evidence="1">
    <location>
        <begin position="1"/>
        <end position="16"/>
    </location>
</feature>
<accession>M1D2X8</accession>
<sequence>MVLLVGWVLWFGGSPAVNWWSSKNGVLDSDSLVVVRRIEVVSEKRGMASGVWW</sequence>
<dbReference type="Proteomes" id="UP000011115">
    <property type="component" value="Unassembled WGS sequence"/>
</dbReference>
<proteinExistence type="predicted"/>
<dbReference type="AlphaFoldDB" id="M1D2X8"/>
<dbReference type="PaxDb" id="4113-PGSC0003DMT400080063"/>
<keyword evidence="1" id="KW-0732">Signal</keyword>
<feature type="chain" id="PRO_5004013499" evidence="1">
    <location>
        <begin position="17"/>
        <end position="53"/>
    </location>
</feature>
<reference evidence="3" key="1">
    <citation type="journal article" date="2011" name="Nature">
        <title>Genome sequence and analysis of the tuber crop potato.</title>
        <authorList>
            <consortium name="The Potato Genome Sequencing Consortium"/>
        </authorList>
    </citation>
    <scope>NUCLEOTIDE SEQUENCE [LARGE SCALE GENOMIC DNA]</scope>
    <source>
        <strain evidence="3">cv. DM1-3 516 R44</strain>
    </source>
</reference>
<organism evidence="2 3">
    <name type="scientific">Solanum tuberosum</name>
    <name type="common">Potato</name>
    <dbReference type="NCBI Taxonomy" id="4113"/>
    <lineage>
        <taxon>Eukaryota</taxon>
        <taxon>Viridiplantae</taxon>
        <taxon>Streptophyta</taxon>
        <taxon>Embryophyta</taxon>
        <taxon>Tracheophyta</taxon>
        <taxon>Spermatophyta</taxon>
        <taxon>Magnoliopsida</taxon>
        <taxon>eudicotyledons</taxon>
        <taxon>Gunneridae</taxon>
        <taxon>Pentapetalae</taxon>
        <taxon>asterids</taxon>
        <taxon>lamiids</taxon>
        <taxon>Solanales</taxon>
        <taxon>Solanaceae</taxon>
        <taxon>Solanoideae</taxon>
        <taxon>Solaneae</taxon>
        <taxon>Solanum</taxon>
    </lineage>
</organism>
<dbReference type="HOGENOM" id="CLU_3072424_0_0_1"/>
<evidence type="ECO:0000313" key="3">
    <source>
        <dbReference type="Proteomes" id="UP000011115"/>
    </source>
</evidence>
<protein>
    <submittedName>
        <fullName evidence="2">Uncharacterized protein</fullName>
    </submittedName>
</protein>
<dbReference type="EnsemblPlants" id="PGSC0003DMT400080063">
    <property type="protein sequence ID" value="PGSC0003DMT400080063"/>
    <property type="gene ID" value="PGSC0003DMG401031174"/>
</dbReference>
<name>M1D2X8_SOLTU</name>
<evidence type="ECO:0000256" key="1">
    <source>
        <dbReference type="SAM" id="SignalP"/>
    </source>
</evidence>
<reference evidence="2" key="2">
    <citation type="submission" date="2015-06" db="UniProtKB">
        <authorList>
            <consortium name="EnsemblPlants"/>
        </authorList>
    </citation>
    <scope>IDENTIFICATION</scope>
    <source>
        <strain evidence="2">DM1-3 516 R44</strain>
    </source>
</reference>
<evidence type="ECO:0000313" key="2">
    <source>
        <dbReference type="EnsemblPlants" id="PGSC0003DMT400080063"/>
    </source>
</evidence>
<dbReference type="Gramene" id="PGSC0003DMT400080063">
    <property type="protein sequence ID" value="PGSC0003DMT400080063"/>
    <property type="gene ID" value="PGSC0003DMG401031174"/>
</dbReference>
<keyword evidence="3" id="KW-1185">Reference proteome</keyword>